<evidence type="ECO:0000256" key="4">
    <source>
        <dbReference type="ARBA" id="ARBA00022989"/>
    </source>
</evidence>
<dbReference type="Pfam" id="PF12796">
    <property type="entry name" value="Ank_2"/>
    <property type="match status" value="1"/>
</dbReference>
<comment type="caution">
    <text evidence="10">The sequence shown here is derived from an EMBL/GenBank/DDBJ whole genome shotgun (WGS) entry which is preliminary data.</text>
</comment>
<evidence type="ECO:0000256" key="3">
    <source>
        <dbReference type="ARBA" id="ARBA00022737"/>
    </source>
</evidence>
<feature type="repeat" description="ANK" evidence="7">
    <location>
        <begin position="292"/>
        <end position="324"/>
    </location>
</feature>
<keyword evidence="11" id="KW-1185">Reference proteome</keyword>
<dbReference type="InterPro" id="IPR002110">
    <property type="entry name" value="Ankyrin_rpt"/>
</dbReference>
<dbReference type="PROSITE" id="PS50297">
    <property type="entry name" value="ANK_REP_REGION"/>
    <property type="match status" value="1"/>
</dbReference>
<dbReference type="InterPro" id="IPR045863">
    <property type="entry name" value="CorA_TM1_TM2"/>
</dbReference>
<dbReference type="PANTHER" id="PTHR24134">
    <property type="entry name" value="ANKYRIN REPEAT-CONTAINING PROTEIN DDB_G0279043"/>
    <property type="match status" value="1"/>
</dbReference>
<evidence type="ECO:0000256" key="1">
    <source>
        <dbReference type="ARBA" id="ARBA00004141"/>
    </source>
</evidence>
<dbReference type="EMBL" id="JAGPUO010000006">
    <property type="protein sequence ID" value="KAG5662001.1"/>
    <property type="molecule type" value="Genomic_DNA"/>
</dbReference>
<dbReference type="SMART" id="SM00248">
    <property type="entry name" value="ANK"/>
    <property type="match status" value="5"/>
</dbReference>
<evidence type="ECO:0000256" key="6">
    <source>
        <dbReference type="ARBA" id="ARBA00023136"/>
    </source>
</evidence>
<feature type="repeat" description="ANK" evidence="7">
    <location>
        <begin position="255"/>
        <end position="291"/>
    </location>
</feature>
<dbReference type="Proteomes" id="UP000782241">
    <property type="component" value="Unassembled WGS sequence"/>
</dbReference>
<comment type="subcellular location">
    <subcellularLocation>
        <location evidence="1">Membrane</location>
        <topology evidence="1">Multi-pass membrane protein</topology>
    </subcellularLocation>
</comment>
<dbReference type="Gene3D" id="1.20.58.340">
    <property type="entry name" value="Magnesium transport protein CorA, transmembrane region"/>
    <property type="match status" value="1"/>
</dbReference>
<dbReference type="GO" id="GO:0016020">
    <property type="term" value="C:membrane"/>
    <property type="evidence" value="ECO:0007669"/>
    <property type="project" value="UniProtKB-SubCell"/>
</dbReference>
<dbReference type="InterPro" id="IPR002523">
    <property type="entry name" value="MgTranspt_CorA/ZnTranspt_ZntB"/>
</dbReference>
<accession>A0A9P7H3Q9</accession>
<evidence type="ECO:0000256" key="5">
    <source>
        <dbReference type="ARBA" id="ARBA00023043"/>
    </source>
</evidence>
<dbReference type="SUPFAM" id="SSF144083">
    <property type="entry name" value="Magnesium transport protein CorA, transmembrane region"/>
    <property type="match status" value="1"/>
</dbReference>
<feature type="transmembrane region" description="Helical" evidence="9">
    <location>
        <begin position="974"/>
        <end position="999"/>
    </location>
</feature>
<dbReference type="InterPro" id="IPR036770">
    <property type="entry name" value="Ankyrin_rpt-contain_sf"/>
</dbReference>
<evidence type="ECO:0000256" key="2">
    <source>
        <dbReference type="ARBA" id="ARBA00022692"/>
    </source>
</evidence>
<keyword evidence="4 9" id="KW-1133">Transmembrane helix</keyword>
<organism evidence="10 11">
    <name type="scientific">Fusarium avenaceum</name>
    <dbReference type="NCBI Taxonomy" id="40199"/>
    <lineage>
        <taxon>Eukaryota</taxon>
        <taxon>Fungi</taxon>
        <taxon>Dikarya</taxon>
        <taxon>Ascomycota</taxon>
        <taxon>Pezizomycotina</taxon>
        <taxon>Sordariomycetes</taxon>
        <taxon>Hypocreomycetidae</taxon>
        <taxon>Hypocreales</taxon>
        <taxon>Nectriaceae</taxon>
        <taxon>Fusarium</taxon>
        <taxon>Fusarium tricinctum species complex</taxon>
    </lineage>
</organism>
<feature type="region of interest" description="Disordered" evidence="8">
    <location>
        <begin position="450"/>
        <end position="483"/>
    </location>
</feature>
<protein>
    <recommendedName>
        <fullName evidence="12">Ankyrin repeat protein</fullName>
    </recommendedName>
</protein>
<dbReference type="AlphaFoldDB" id="A0A9P7H3Q9"/>
<evidence type="ECO:0000313" key="11">
    <source>
        <dbReference type="Proteomes" id="UP000782241"/>
    </source>
</evidence>
<keyword evidence="2 9" id="KW-0812">Transmembrane</keyword>
<reference evidence="10" key="1">
    <citation type="submission" date="2021-04" db="EMBL/GenBank/DDBJ databases">
        <title>Draft genome of Fusarium avenaceum strain F156N33, isolated from an atmospheric sample in Virginia.</title>
        <authorList>
            <person name="Yang S."/>
            <person name="Vinatzer B.A."/>
            <person name="Coleman J."/>
        </authorList>
    </citation>
    <scope>NUCLEOTIDE SEQUENCE</scope>
    <source>
        <strain evidence="10">F156N33</strain>
    </source>
</reference>
<keyword evidence="5 7" id="KW-0040">ANK repeat</keyword>
<evidence type="ECO:0000256" key="7">
    <source>
        <dbReference type="PROSITE-ProRule" id="PRU00023"/>
    </source>
</evidence>
<name>A0A9P7H3Q9_9HYPO</name>
<evidence type="ECO:0008006" key="12">
    <source>
        <dbReference type="Google" id="ProtNLM"/>
    </source>
</evidence>
<evidence type="ECO:0000256" key="8">
    <source>
        <dbReference type="SAM" id="MobiDB-lite"/>
    </source>
</evidence>
<sequence length="1024" mass="118566">MVKFPVSFQEDTPKVALSKFLEKLKKEVWRAAIYGKDGKVRDVFVRLHSTSNSPGDLEAGENPPAPTKFEELIEEVADEEFFSWDRGSSKWQQAIEVQIEEAITKLANLCHILSEKEEEAIRKNSGYRMSVTGMNSILSIAVIRNQKDNVSYLLETSKIDLHTTFGLNKQTALHYAISFKYWDLAKMILKSSSMPSILYINTGNWVQNTALHELVLGCIRKADVDPNWTFDNSNEHTILEMLLECGANVDAIDFTCTTPLHRLVSRYVDTRVKSLLQYLLDAGAEVNTKDRSENTPLHSACEMQDKETIQKLLDFGADMNCQNNEWKTPREVFQSVPTHDQEFADRKLSRLQRSIPHQKKDIARAKRSGPMSKERSRVCKNFPIYLSYRGSQFLPDVAGRRSMSWTAKDMKVFDVLYTPESDHPPSFLNRVETRFVEDVWNELSIERTQKDQQAILSQPTDETRRNETENAPKQNESGSPEKGWITKEQLQKKIAEDCYRWMNFPASNMSWIKDFIIQNTEVENHEQTLQFFLDSIKVRESSNLGPLLRTPHTKAEEGMVSVVIPFLDFETSGSMSIARRKIQKLEQAYFPFTGVDGLQVPQTIDETSNKTGRLKTLGTKENQVIYRWSQRPWLATMNQEPERYIYDRKQHFANLLTKFLSRLWPRMEEKYRLAAEQKMAQRREKSQSIQTGLPVQTRNEKNIPNASRMQNIRKSINLKWLVVRQLWLYKLDDKTILTAIPLREGSNGADDLLETIRQKNSDKVETADELMKRIIMEAVNFPEEFRWAGLGEHILDIFQGEITLEANEELRFFNDFTNADWKPENVYKAIQEAAKSTWQLKDIRDELGLIRQVFETQKKVVKEFVNILDKNSWRYGDDLDDLVIVEEMIRRTWDMDKEASSILEGLSSITQAMQAQASLKEAETARLMNLIILPFTVVTVVFTPLSFMTSLFAVNSDGFPHNEDGELRLPWSWLTWRLFVGEVGTLVPLLILIMSIYYYQGGKRYGKQQENLSYLEKIIADRRI</sequence>
<dbReference type="Pfam" id="PF01544">
    <property type="entry name" value="CorA"/>
    <property type="match status" value="1"/>
</dbReference>
<gene>
    <name evidence="10" type="ORF">KAF25_004240</name>
</gene>
<feature type="compositionally biased region" description="Basic and acidic residues" evidence="8">
    <location>
        <begin position="461"/>
        <end position="470"/>
    </location>
</feature>
<dbReference type="PANTHER" id="PTHR24134:SF9">
    <property type="entry name" value="ANKYRIN REPEAT AND SOCS BOX PROTEIN 8"/>
    <property type="match status" value="1"/>
</dbReference>
<dbReference type="SUPFAM" id="SSF48403">
    <property type="entry name" value="Ankyrin repeat"/>
    <property type="match status" value="1"/>
</dbReference>
<dbReference type="PROSITE" id="PS50088">
    <property type="entry name" value="ANK_REPEAT"/>
    <property type="match status" value="2"/>
</dbReference>
<feature type="transmembrane region" description="Helical" evidence="9">
    <location>
        <begin position="930"/>
        <end position="954"/>
    </location>
</feature>
<keyword evidence="3" id="KW-0677">Repeat</keyword>
<dbReference type="GO" id="GO:0046873">
    <property type="term" value="F:metal ion transmembrane transporter activity"/>
    <property type="evidence" value="ECO:0007669"/>
    <property type="project" value="InterPro"/>
</dbReference>
<feature type="compositionally biased region" description="Polar residues" evidence="8">
    <location>
        <begin position="451"/>
        <end position="460"/>
    </location>
</feature>
<keyword evidence="6 9" id="KW-0472">Membrane</keyword>
<dbReference type="Gene3D" id="1.25.40.20">
    <property type="entry name" value="Ankyrin repeat-containing domain"/>
    <property type="match status" value="1"/>
</dbReference>
<evidence type="ECO:0000313" key="10">
    <source>
        <dbReference type="EMBL" id="KAG5662001.1"/>
    </source>
</evidence>
<evidence type="ECO:0000256" key="9">
    <source>
        <dbReference type="SAM" id="Phobius"/>
    </source>
</evidence>
<proteinExistence type="predicted"/>